<reference evidence="2 3" key="1">
    <citation type="submission" date="2009-11" db="EMBL/GenBank/DDBJ databases">
        <title>Annotation of Allomyces macrogynus ATCC 38327.</title>
        <authorList>
            <consortium name="The Broad Institute Genome Sequencing Platform"/>
            <person name="Russ C."/>
            <person name="Cuomo C."/>
            <person name="Burger G."/>
            <person name="Gray M.W."/>
            <person name="Holland P.W.H."/>
            <person name="King N."/>
            <person name="Lang F.B.F."/>
            <person name="Roger A.J."/>
            <person name="Ruiz-Trillo I."/>
            <person name="Young S.K."/>
            <person name="Zeng Q."/>
            <person name="Gargeya S."/>
            <person name="Fitzgerald M."/>
            <person name="Haas B."/>
            <person name="Abouelleil A."/>
            <person name="Alvarado L."/>
            <person name="Arachchi H.M."/>
            <person name="Berlin A."/>
            <person name="Chapman S.B."/>
            <person name="Gearin G."/>
            <person name="Goldberg J."/>
            <person name="Griggs A."/>
            <person name="Gujja S."/>
            <person name="Hansen M."/>
            <person name="Heiman D."/>
            <person name="Howarth C."/>
            <person name="Larimer J."/>
            <person name="Lui A."/>
            <person name="MacDonald P.J.P."/>
            <person name="McCowen C."/>
            <person name="Montmayeur A."/>
            <person name="Murphy C."/>
            <person name="Neiman D."/>
            <person name="Pearson M."/>
            <person name="Priest M."/>
            <person name="Roberts A."/>
            <person name="Saif S."/>
            <person name="Shea T."/>
            <person name="Sisk P."/>
            <person name="Stolte C."/>
            <person name="Sykes S."/>
            <person name="Wortman J."/>
            <person name="Nusbaum C."/>
            <person name="Birren B."/>
        </authorList>
    </citation>
    <scope>NUCLEOTIDE SEQUENCE [LARGE SCALE GENOMIC DNA]</scope>
    <source>
        <strain evidence="2 3">ATCC 38327</strain>
    </source>
</reference>
<evidence type="ECO:0000256" key="1">
    <source>
        <dbReference type="SAM" id="MobiDB-lite"/>
    </source>
</evidence>
<feature type="region of interest" description="Disordered" evidence="1">
    <location>
        <begin position="267"/>
        <end position="286"/>
    </location>
</feature>
<evidence type="ECO:0000313" key="2">
    <source>
        <dbReference type="EMBL" id="KNE64127.1"/>
    </source>
</evidence>
<dbReference type="eggNOG" id="ENOG502QUBC">
    <property type="taxonomic scope" value="Eukaryota"/>
</dbReference>
<dbReference type="AlphaFoldDB" id="A0A0L0SNQ6"/>
<accession>A0A0L0SNQ6</accession>
<dbReference type="OrthoDB" id="9996127at2759"/>
<dbReference type="GO" id="GO:0032006">
    <property type="term" value="P:regulation of TOR signaling"/>
    <property type="evidence" value="ECO:0007669"/>
    <property type="project" value="TreeGrafter"/>
</dbReference>
<dbReference type="STRING" id="578462.A0A0L0SNQ6"/>
<keyword evidence="3" id="KW-1185">Reference proteome</keyword>
<proteinExistence type="predicted"/>
<name>A0A0L0SNQ6_ALLM3</name>
<dbReference type="Pfam" id="PF15907">
    <property type="entry name" value="Itfg2"/>
    <property type="match status" value="2"/>
</dbReference>
<organism evidence="2 3">
    <name type="scientific">Allomyces macrogynus (strain ATCC 38327)</name>
    <name type="common">Allomyces javanicus var. macrogynus</name>
    <dbReference type="NCBI Taxonomy" id="578462"/>
    <lineage>
        <taxon>Eukaryota</taxon>
        <taxon>Fungi</taxon>
        <taxon>Fungi incertae sedis</taxon>
        <taxon>Blastocladiomycota</taxon>
        <taxon>Blastocladiomycetes</taxon>
        <taxon>Blastocladiales</taxon>
        <taxon>Blastocladiaceae</taxon>
        <taxon>Allomyces</taxon>
    </lineage>
</organism>
<dbReference type="VEuPathDB" id="FungiDB:AMAG_09186"/>
<dbReference type="InterPro" id="IPR031793">
    <property type="entry name" value="KICSTOR_ITFG2"/>
</dbReference>
<dbReference type="SUPFAM" id="SSF69318">
    <property type="entry name" value="Integrin alpha N-terminal domain"/>
    <property type="match status" value="1"/>
</dbReference>
<dbReference type="EMBL" id="GG745344">
    <property type="protein sequence ID" value="KNE64127.1"/>
    <property type="molecule type" value="Genomic_DNA"/>
</dbReference>
<gene>
    <name evidence="2" type="ORF">AMAG_09186</name>
</gene>
<dbReference type="PANTHER" id="PTHR16317">
    <property type="entry name" value="INTEGRIN ALPHA REPEAT DOMAIN-CONTAINING"/>
    <property type="match status" value="1"/>
</dbReference>
<reference evidence="3" key="2">
    <citation type="submission" date="2009-11" db="EMBL/GenBank/DDBJ databases">
        <title>The Genome Sequence of Allomyces macrogynus strain ATCC 38327.</title>
        <authorList>
            <consortium name="The Broad Institute Genome Sequencing Platform"/>
            <person name="Russ C."/>
            <person name="Cuomo C."/>
            <person name="Shea T."/>
            <person name="Young S.K."/>
            <person name="Zeng Q."/>
            <person name="Koehrsen M."/>
            <person name="Haas B."/>
            <person name="Borodovsky M."/>
            <person name="Guigo R."/>
            <person name="Alvarado L."/>
            <person name="Berlin A."/>
            <person name="Borenstein D."/>
            <person name="Chen Z."/>
            <person name="Engels R."/>
            <person name="Freedman E."/>
            <person name="Gellesch M."/>
            <person name="Goldberg J."/>
            <person name="Griggs A."/>
            <person name="Gujja S."/>
            <person name="Heiman D."/>
            <person name="Hepburn T."/>
            <person name="Howarth C."/>
            <person name="Jen D."/>
            <person name="Larson L."/>
            <person name="Lewis B."/>
            <person name="Mehta T."/>
            <person name="Park D."/>
            <person name="Pearson M."/>
            <person name="Roberts A."/>
            <person name="Saif S."/>
            <person name="Shenoy N."/>
            <person name="Sisk P."/>
            <person name="Stolte C."/>
            <person name="Sykes S."/>
            <person name="Walk T."/>
            <person name="White J."/>
            <person name="Yandava C."/>
            <person name="Burger G."/>
            <person name="Gray M.W."/>
            <person name="Holland P.W.H."/>
            <person name="King N."/>
            <person name="Lang F.B.F."/>
            <person name="Roger A.J."/>
            <person name="Ruiz-Trillo I."/>
            <person name="Lander E."/>
            <person name="Nusbaum C."/>
        </authorList>
    </citation>
    <scope>NUCLEOTIDE SEQUENCE [LARGE SCALE GENOMIC DNA]</scope>
    <source>
        <strain evidence="3">ATCC 38327</strain>
    </source>
</reference>
<evidence type="ECO:0000313" key="3">
    <source>
        <dbReference type="Proteomes" id="UP000054350"/>
    </source>
</evidence>
<feature type="region of interest" description="Disordered" evidence="1">
    <location>
        <begin position="197"/>
        <end position="216"/>
    </location>
</feature>
<protein>
    <submittedName>
        <fullName evidence="2">Uncharacterized protein</fullName>
    </submittedName>
</protein>
<dbReference type="InterPro" id="IPR028994">
    <property type="entry name" value="Integrin_alpha_N"/>
</dbReference>
<sequence>MHARTITLPDYASWRFEGNINANALAIGDVDNDDEHELVIANIHGLLAVFKYLTGNGTMPRRGDFWEESDDDLDDDLAAINDDEFFLRYDHVIVGEPWLVMDGLGSVTSLVVGDLGTTGGNSIVTVSAEGTLSVIDVVTTQQKSSLALRFQIPAPLNVCRMLIADLDGDGRNELVLARTDRQVSVFAVHVPAALFASSRPTSQPETPRLGPGAPPGGAAIAVSKASSIASIPGAMIAPSASVSAGPGTTTATTTATVTTVPSPLLVPSGTGTLRGRRRTLTSPAPPPLADLLAAAAAVPLPTTRPSTAGGHATPVPTLEMRMTYAFAGQIGSLGLVADPDGVDEAPWLLVAQPAGKVEVVLPSGERRVWPVTAPLPIRAADGAGGADCAGKPAAPTKPGENRYLQQMDEAMSFLPIRYATDTIDATPAVSTPALPTKTTTTTAAQVATELVTLPSGHVAAITSDGTVTFYTRNAGDAAARSDLQVNHQLFAAGWIPTAAGAAVVACAHDGTTYMVDATLDAVQVVARDRVAGFVAGPLAVAPGVHRVCLVYVNFENRVEVVHADVARLGRNGMRLRDATEVVPGLGREEIAAALYAF</sequence>
<dbReference type="Proteomes" id="UP000054350">
    <property type="component" value="Unassembled WGS sequence"/>
</dbReference>
<dbReference type="PANTHER" id="PTHR16317:SF1">
    <property type="entry name" value="KICSTOR COMPLEX PROTEIN ITFG2"/>
    <property type="match status" value="1"/>
</dbReference>